<name>A0A926D911_9FIRM</name>
<accession>A0A926D911</accession>
<proteinExistence type="predicted"/>
<dbReference type="AlphaFoldDB" id="A0A926D911"/>
<keyword evidence="2" id="KW-1185">Reference proteome</keyword>
<protein>
    <submittedName>
        <fullName evidence="1">Uncharacterized protein</fullName>
    </submittedName>
</protein>
<comment type="caution">
    <text evidence="1">The sequence shown here is derived from an EMBL/GenBank/DDBJ whole genome shotgun (WGS) entry which is preliminary data.</text>
</comment>
<evidence type="ECO:0000313" key="2">
    <source>
        <dbReference type="Proteomes" id="UP000651482"/>
    </source>
</evidence>
<sequence length="78" mass="8555">MPNQNELRAMLDALSKKMGTTPQELEQSAQSGQLDRMLRNLKPNDAQKLQSVLQNPEAANALLNSPQAQQLIKKLTGG</sequence>
<reference evidence="1" key="1">
    <citation type="submission" date="2020-08" db="EMBL/GenBank/DDBJ databases">
        <title>Genome public.</title>
        <authorList>
            <person name="Liu C."/>
            <person name="Sun Q."/>
        </authorList>
    </citation>
    <scope>NUCLEOTIDE SEQUENCE</scope>
    <source>
        <strain evidence="1">NSJ-40</strain>
    </source>
</reference>
<organism evidence="1 2">
    <name type="scientific">Yeguia hominis</name>
    <dbReference type="NCBI Taxonomy" id="2763662"/>
    <lineage>
        <taxon>Bacteria</taxon>
        <taxon>Bacillati</taxon>
        <taxon>Bacillota</taxon>
        <taxon>Clostridia</taxon>
        <taxon>Eubacteriales</taxon>
        <taxon>Yeguiaceae</taxon>
        <taxon>Yeguia</taxon>
    </lineage>
</organism>
<dbReference type="RefSeq" id="WP_249319672.1">
    <property type="nucleotide sequence ID" value="NZ_JACRSN010000011.1"/>
</dbReference>
<gene>
    <name evidence="1" type="ORF">IAG03_08420</name>
</gene>
<evidence type="ECO:0000313" key="1">
    <source>
        <dbReference type="EMBL" id="MBC8534023.1"/>
    </source>
</evidence>
<dbReference type="Proteomes" id="UP000651482">
    <property type="component" value="Unassembled WGS sequence"/>
</dbReference>
<dbReference type="EMBL" id="JACRSN010000011">
    <property type="protein sequence ID" value="MBC8534023.1"/>
    <property type="molecule type" value="Genomic_DNA"/>
</dbReference>